<sequence>MFNMLYPVIIILTVSTLHESYASWCFTQQEAICACRETAISCLDQPTLTHIPNIPTDTTFLDFHGNGMTSLNATTLSRFTSLERLDLSQNKITSLGANSFSGLTSLYQLELQENHISRLEHMAFKGLVSLIFLSLEKNQMSTIVSGAFANLISLKYLYLQQNKITSIDVNTFSGITSFKFLRLHENHISSIEPGAFKGLGSLTKLSLNDNNLTTVSANLFDSSTNLKQLRLQGNLLMCCTMIDLIEWAQNQTRLSEFNGTCHDFNITTDINSFNSSSCQVDGQWGSWSTASCSVSCGDGIGSRKRNCESPKPSVDGKNCVGPSMESMICNLGECQVDGQWGSWSTASCSVSCGDGIGSRKRNCESPKPSVDGKNCVGPSMESMICNLGECQGQIEMQTMQLYVPKYAIKHRSVKLNCASDTVPAEFLMNGKSVNNVRLHQTKCFRTVDVLECIPGVCQCSADGRTFVFFYYPNKTATYNFSCRMKFTSSTTNQGHFVTNNKATNIIGRPELLQNEVVSIGNDVVFSMTFYSSEESNKITWYRQWIRLVNSTEQEQTTKQTTLNVLVRGKNVSVEGFKSSLLLRNVKEHHLYNIKICVKNHYGIFCHRYFESKKKEMMQTYPIVWIIAVVVVCGVGLALLFYRQRSGDREEAHAYETPYVMYEHLGEERQLHEYNIPSIYEEPQNAVNDVHSLDSRMSYEKIE</sequence>
<keyword evidence="5" id="KW-0472">Membrane</keyword>
<dbReference type="SUPFAM" id="SSF52058">
    <property type="entry name" value="L domain-like"/>
    <property type="match status" value="1"/>
</dbReference>
<dbReference type="SMART" id="SM00209">
    <property type="entry name" value="TSP1"/>
    <property type="match status" value="2"/>
</dbReference>
<dbReference type="GO" id="GO:0005615">
    <property type="term" value="C:extracellular space"/>
    <property type="evidence" value="ECO:0007669"/>
    <property type="project" value="TreeGrafter"/>
</dbReference>
<evidence type="ECO:0000256" key="3">
    <source>
        <dbReference type="ARBA" id="ARBA00022737"/>
    </source>
</evidence>
<dbReference type="GO" id="GO:0031012">
    <property type="term" value="C:extracellular matrix"/>
    <property type="evidence" value="ECO:0007669"/>
    <property type="project" value="TreeGrafter"/>
</dbReference>
<keyword evidence="4" id="KW-1015">Disulfide bond</keyword>
<dbReference type="PANTHER" id="PTHR24373">
    <property type="entry name" value="SLIT RELATED LEUCINE-RICH REPEAT NEURONAL PROTEIN"/>
    <property type="match status" value="1"/>
</dbReference>
<dbReference type="SMART" id="SM00365">
    <property type="entry name" value="LRR_SD22"/>
    <property type="match status" value="3"/>
</dbReference>
<dbReference type="InterPro" id="IPR036383">
    <property type="entry name" value="TSP1_rpt_sf"/>
</dbReference>
<dbReference type="OrthoDB" id="446173at2759"/>
<keyword evidence="7" id="KW-0645">Protease</keyword>
<reference evidence="7" key="1">
    <citation type="submission" date="2018-11" db="EMBL/GenBank/DDBJ databases">
        <authorList>
            <person name="Alioto T."/>
            <person name="Alioto T."/>
        </authorList>
    </citation>
    <scope>NUCLEOTIDE SEQUENCE</scope>
</reference>
<dbReference type="SMART" id="SM00369">
    <property type="entry name" value="LRR_TYP"/>
    <property type="match status" value="6"/>
</dbReference>
<dbReference type="GO" id="GO:0004180">
    <property type="term" value="F:carboxypeptidase activity"/>
    <property type="evidence" value="ECO:0007669"/>
    <property type="project" value="UniProtKB-KW"/>
</dbReference>
<comment type="caution">
    <text evidence="7">The sequence shown here is derived from an EMBL/GenBank/DDBJ whole genome shotgun (WGS) entry which is preliminary data.</text>
</comment>
<keyword evidence="5" id="KW-1133">Transmembrane helix</keyword>
<dbReference type="InterPro" id="IPR003591">
    <property type="entry name" value="Leu-rich_rpt_typical-subtyp"/>
</dbReference>
<evidence type="ECO:0000256" key="2">
    <source>
        <dbReference type="ARBA" id="ARBA00022729"/>
    </source>
</evidence>
<dbReference type="PROSITE" id="PS50092">
    <property type="entry name" value="TSP1"/>
    <property type="match status" value="2"/>
</dbReference>
<evidence type="ECO:0000256" key="6">
    <source>
        <dbReference type="SAM" id="SignalP"/>
    </source>
</evidence>
<keyword evidence="5" id="KW-0812">Transmembrane</keyword>
<evidence type="ECO:0000256" key="4">
    <source>
        <dbReference type="ARBA" id="ARBA00023157"/>
    </source>
</evidence>
<dbReference type="Pfam" id="PF00560">
    <property type="entry name" value="LRR_1"/>
    <property type="match status" value="1"/>
</dbReference>
<keyword evidence="2 6" id="KW-0732">Signal</keyword>
<accession>A0A8B6E2N7</accession>
<dbReference type="SUPFAM" id="SSF82895">
    <property type="entry name" value="TSP-1 type 1 repeat"/>
    <property type="match status" value="2"/>
</dbReference>
<keyword evidence="7" id="KW-0378">Hydrolase</keyword>
<dbReference type="Gene3D" id="3.80.10.10">
    <property type="entry name" value="Ribonuclease Inhibitor"/>
    <property type="match status" value="2"/>
</dbReference>
<name>A0A8B6E2N7_MYTGA</name>
<evidence type="ECO:0000313" key="8">
    <source>
        <dbReference type="Proteomes" id="UP000596742"/>
    </source>
</evidence>
<dbReference type="PANTHER" id="PTHR24373:SF398">
    <property type="entry name" value="LEUCINE-RICH REPEAT-CONTAINING G-PROTEIN COUPLED RECEPTOR 6"/>
    <property type="match status" value="1"/>
</dbReference>
<feature type="signal peptide" evidence="6">
    <location>
        <begin position="1"/>
        <end position="22"/>
    </location>
</feature>
<dbReference type="Pfam" id="PF13855">
    <property type="entry name" value="LRR_8"/>
    <property type="match status" value="2"/>
</dbReference>
<proteinExistence type="predicted"/>
<feature type="chain" id="PRO_5032775512" evidence="6">
    <location>
        <begin position="23"/>
        <end position="702"/>
    </location>
</feature>
<keyword evidence="3" id="KW-0677">Repeat</keyword>
<keyword evidence="7" id="KW-0121">Carboxypeptidase</keyword>
<evidence type="ECO:0000313" key="7">
    <source>
        <dbReference type="EMBL" id="VDI28756.1"/>
    </source>
</evidence>
<dbReference type="InterPro" id="IPR050328">
    <property type="entry name" value="Dev_Immune_Receptor"/>
</dbReference>
<dbReference type="InterPro" id="IPR001611">
    <property type="entry name" value="Leu-rich_rpt"/>
</dbReference>
<dbReference type="InterPro" id="IPR000884">
    <property type="entry name" value="TSP1_rpt"/>
</dbReference>
<keyword evidence="1" id="KW-0433">Leucine-rich repeat</keyword>
<dbReference type="Gene3D" id="2.20.100.10">
    <property type="entry name" value="Thrombospondin type-1 (TSP1) repeat"/>
    <property type="match status" value="2"/>
</dbReference>
<evidence type="ECO:0000256" key="5">
    <source>
        <dbReference type="SAM" id="Phobius"/>
    </source>
</evidence>
<dbReference type="FunFam" id="3.80.10.10:FF:001164">
    <property type="entry name" value="GH01279p"/>
    <property type="match status" value="1"/>
</dbReference>
<dbReference type="FunFam" id="2.20.100.10:FF:000001">
    <property type="entry name" value="semaphorin-5A isoform X1"/>
    <property type="match status" value="2"/>
</dbReference>
<dbReference type="Proteomes" id="UP000596742">
    <property type="component" value="Unassembled WGS sequence"/>
</dbReference>
<dbReference type="Pfam" id="PF00090">
    <property type="entry name" value="TSP_1"/>
    <property type="match status" value="2"/>
</dbReference>
<dbReference type="AlphaFoldDB" id="A0A8B6E2N7"/>
<gene>
    <name evidence="7" type="ORF">MGAL_10B051057</name>
</gene>
<protein>
    <submittedName>
        <fullName evidence="7">Carboxypeptidase N regulatory subunit</fullName>
    </submittedName>
</protein>
<organism evidence="7 8">
    <name type="scientific">Mytilus galloprovincialis</name>
    <name type="common">Mediterranean mussel</name>
    <dbReference type="NCBI Taxonomy" id="29158"/>
    <lineage>
        <taxon>Eukaryota</taxon>
        <taxon>Metazoa</taxon>
        <taxon>Spiralia</taxon>
        <taxon>Lophotrochozoa</taxon>
        <taxon>Mollusca</taxon>
        <taxon>Bivalvia</taxon>
        <taxon>Autobranchia</taxon>
        <taxon>Pteriomorphia</taxon>
        <taxon>Mytilida</taxon>
        <taxon>Mytiloidea</taxon>
        <taxon>Mytilidae</taxon>
        <taxon>Mytilinae</taxon>
        <taxon>Mytilus</taxon>
    </lineage>
</organism>
<dbReference type="InterPro" id="IPR032675">
    <property type="entry name" value="LRR_dom_sf"/>
</dbReference>
<dbReference type="EMBL" id="UYJE01004520">
    <property type="protein sequence ID" value="VDI28756.1"/>
    <property type="molecule type" value="Genomic_DNA"/>
</dbReference>
<evidence type="ECO:0000256" key="1">
    <source>
        <dbReference type="ARBA" id="ARBA00022614"/>
    </source>
</evidence>
<keyword evidence="8" id="KW-1185">Reference proteome</keyword>
<feature type="transmembrane region" description="Helical" evidence="5">
    <location>
        <begin position="622"/>
        <end position="641"/>
    </location>
</feature>
<dbReference type="PROSITE" id="PS51450">
    <property type="entry name" value="LRR"/>
    <property type="match status" value="2"/>
</dbReference>